<evidence type="ECO:0000259" key="1">
    <source>
        <dbReference type="PROSITE" id="PS51186"/>
    </source>
</evidence>
<protein>
    <submittedName>
        <fullName evidence="2">Chromosome replication initiation inhibitor protein</fullName>
    </submittedName>
</protein>
<dbReference type="Pfam" id="PF13673">
    <property type="entry name" value="Acetyltransf_10"/>
    <property type="match status" value="1"/>
</dbReference>
<name>A0A081BCZ0_9HYPH</name>
<dbReference type="PROSITE" id="PS51186">
    <property type="entry name" value="GNAT"/>
    <property type="match status" value="1"/>
</dbReference>
<dbReference type="GO" id="GO:0016747">
    <property type="term" value="F:acyltransferase activity, transferring groups other than amino-acyl groups"/>
    <property type="evidence" value="ECO:0007669"/>
    <property type="project" value="InterPro"/>
</dbReference>
<dbReference type="CDD" id="cd04301">
    <property type="entry name" value="NAT_SF"/>
    <property type="match status" value="1"/>
</dbReference>
<dbReference type="SUPFAM" id="SSF55729">
    <property type="entry name" value="Acyl-CoA N-acyltransferases (Nat)"/>
    <property type="match status" value="1"/>
</dbReference>
<evidence type="ECO:0000313" key="3">
    <source>
        <dbReference type="Proteomes" id="UP000028702"/>
    </source>
</evidence>
<proteinExistence type="predicted"/>
<dbReference type="Gene3D" id="3.40.630.30">
    <property type="match status" value="1"/>
</dbReference>
<evidence type="ECO:0000313" key="2">
    <source>
        <dbReference type="EMBL" id="GAK45908.1"/>
    </source>
</evidence>
<dbReference type="STRING" id="1333998.M2A_2407"/>
<sequence>MPETADGLTFTLRAFRREDAAALAALFFSSVHEVGSRDYTFEQVAAWAPKPLSPETYIEKAADGRLFLVAEDEEGRLLAYGDLEPDGHIDHLYAHPDAAGRGVASALYAALEAHARAKGMARLYVEASEAAKRLFERRGFTVVKRRDFDLRGTAIHNYAMEKRLAA</sequence>
<dbReference type="EMBL" id="BBIO01000013">
    <property type="protein sequence ID" value="GAK45908.1"/>
    <property type="molecule type" value="Genomic_DNA"/>
</dbReference>
<reference evidence="2 3" key="1">
    <citation type="submission" date="2014-07" db="EMBL/GenBank/DDBJ databases">
        <title>Tepidicaulis marinum gen. nov., sp. nov., a novel marine bacterium denitrifying nitrate to nitrous oxide strictly under microaerobic conditions.</title>
        <authorList>
            <person name="Takeuchi M."/>
            <person name="Yamagishi T."/>
            <person name="Kamagata Y."/>
            <person name="Oshima K."/>
            <person name="Hattori M."/>
            <person name="Katayama T."/>
            <person name="Hanada S."/>
            <person name="Tamaki H."/>
            <person name="Marumo K."/>
            <person name="Maeda H."/>
            <person name="Nedachi M."/>
            <person name="Iwasaki W."/>
            <person name="Suwa Y."/>
            <person name="Sakata S."/>
        </authorList>
    </citation>
    <scope>NUCLEOTIDE SEQUENCE [LARGE SCALE GENOMIC DNA]</scope>
    <source>
        <strain evidence="2 3">MA2</strain>
    </source>
</reference>
<dbReference type="AlphaFoldDB" id="A0A081BCZ0"/>
<dbReference type="Proteomes" id="UP000028702">
    <property type="component" value="Unassembled WGS sequence"/>
</dbReference>
<dbReference type="InterPro" id="IPR016181">
    <property type="entry name" value="Acyl_CoA_acyltransferase"/>
</dbReference>
<dbReference type="PANTHER" id="PTHR43451:SF1">
    <property type="entry name" value="ACETYLTRANSFERASE"/>
    <property type="match status" value="1"/>
</dbReference>
<dbReference type="InterPro" id="IPR052564">
    <property type="entry name" value="N-acetyltrans/Recomb-assoc"/>
</dbReference>
<comment type="caution">
    <text evidence="2">The sequence shown here is derived from an EMBL/GenBank/DDBJ whole genome shotgun (WGS) entry which is preliminary data.</text>
</comment>
<dbReference type="InterPro" id="IPR000182">
    <property type="entry name" value="GNAT_dom"/>
</dbReference>
<feature type="domain" description="N-acetyltransferase" evidence="1">
    <location>
        <begin position="10"/>
        <end position="165"/>
    </location>
</feature>
<dbReference type="PANTHER" id="PTHR43451">
    <property type="entry name" value="ACETYLTRANSFERASE (GNAT) FAMILY PROTEIN"/>
    <property type="match status" value="1"/>
</dbReference>
<keyword evidence="3" id="KW-1185">Reference proteome</keyword>
<gene>
    <name evidence="2" type="ORF">M2A_2407</name>
</gene>
<dbReference type="RefSeq" id="WP_045447798.1">
    <property type="nucleotide sequence ID" value="NZ_BBIO01000013.1"/>
</dbReference>
<accession>A0A081BCZ0</accession>
<organism evidence="2 3">
    <name type="scientific">Tepidicaulis marinus</name>
    <dbReference type="NCBI Taxonomy" id="1333998"/>
    <lineage>
        <taxon>Bacteria</taxon>
        <taxon>Pseudomonadati</taxon>
        <taxon>Pseudomonadota</taxon>
        <taxon>Alphaproteobacteria</taxon>
        <taxon>Hyphomicrobiales</taxon>
        <taxon>Parvibaculaceae</taxon>
        <taxon>Tepidicaulis</taxon>
    </lineage>
</organism>
<dbReference type="eggNOG" id="COG1247">
    <property type="taxonomic scope" value="Bacteria"/>
</dbReference>